<comment type="pathway">
    <text evidence="2 9">Glycan biosynthesis; alginate biosynthesis.</text>
</comment>
<gene>
    <name evidence="11" type="ORF">FZI38_16065</name>
</gene>
<dbReference type="RefSeq" id="WP_004386879.1">
    <property type="nucleotide sequence ID" value="NZ_CAWNSY010000144.1"/>
</dbReference>
<feature type="transmembrane region" description="Helical" evidence="10">
    <location>
        <begin position="47"/>
        <end position="66"/>
    </location>
</feature>
<evidence type="ECO:0000256" key="7">
    <source>
        <dbReference type="ARBA" id="ARBA00022989"/>
    </source>
</evidence>
<comment type="similarity">
    <text evidence="3 9">Belongs to the membrane-bound acyltransferase family.</text>
</comment>
<evidence type="ECO:0000313" key="11">
    <source>
        <dbReference type="EMBL" id="KAB0876576.1"/>
    </source>
</evidence>
<keyword evidence="7 10" id="KW-1133">Transmembrane helix</keyword>
<dbReference type="PANTHER" id="PTHR13285">
    <property type="entry name" value="ACYLTRANSFERASE"/>
    <property type="match status" value="1"/>
</dbReference>
<name>A0AAN5X1W1_CROSK</name>
<feature type="transmembrane region" description="Helical" evidence="10">
    <location>
        <begin position="357"/>
        <end position="377"/>
    </location>
</feature>
<feature type="transmembrane region" description="Helical" evidence="10">
    <location>
        <begin position="119"/>
        <end position="140"/>
    </location>
</feature>
<proteinExistence type="inferred from homology"/>
<comment type="subcellular location">
    <subcellularLocation>
        <location evidence="9">Cell inner membrane</location>
    </subcellularLocation>
    <subcellularLocation>
        <location evidence="1">Cell membrane</location>
        <topology evidence="1">Multi-pass membrane protein</topology>
    </subcellularLocation>
</comment>
<feature type="transmembrane region" description="Helical" evidence="10">
    <location>
        <begin position="9"/>
        <end position="27"/>
    </location>
</feature>
<dbReference type="EMBL" id="WAGF01000016">
    <property type="protein sequence ID" value="KAB0876576.1"/>
    <property type="molecule type" value="Genomic_DNA"/>
</dbReference>
<reference evidence="11 12" key="1">
    <citation type="submission" date="2019-09" db="EMBL/GenBank/DDBJ databases">
        <title>Prevalence, distribution, and phylogeny of type two toxin-antitoxin genes possessed by Cronobacter species where C. sakazakii homologs follow sequence type lineages.</title>
        <authorList>
            <person name="Finkelstein S."/>
            <person name="Negrete F."/>
            <person name="Jang H."/>
            <person name="Gopinath G.R."/>
            <person name="Tall B.D."/>
        </authorList>
    </citation>
    <scope>NUCLEOTIDE SEQUENCE [LARGE SCALE GENOMIC DNA]</scope>
    <source>
        <strain evidence="11 12">MOD1_Comp4</strain>
    </source>
</reference>
<dbReference type="GO" id="GO:0005886">
    <property type="term" value="C:plasma membrane"/>
    <property type="evidence" value="ECO:0007669"/>
    <property type="project" value="UniProtKB-SubCell"/>
</dbReference>
<dbReference type="InterPro" id="IPR004299">
    <property type="entry name" value="MBOAT_fam"/>
</dbReference>
<dbReference type="PIRSF" id="PIRSF016636">
    <property type="entry name" value="AlgI_DltB"/>
    <property type="match status" value="1"/>
</dbReference>
<dbReference type="Proteomes" id="UP000439917">
    <property type="component" value="Unassembled WGS sequence"/>
</dbReference>
<evidence type="ECO:0000313" key="12">
    <source>
        <dbReference type="Proteomes" id="UP000439917"/>
    </source>
</evidence>
<evidence type="ECO:0000256" key="3">
    <source>
        <dbReference type="ARBA" id="ARBA00010323"/>
    </source>
</evidence>
<keyword evidence="4 9" id="KW-1003">Cell membrane</keyword>
<keyword evidence="8 9" id="KW-0472">Membrane</keyword>
<dbReference type="PANTHER" id="PTHR13285:SF18">
    <property type="entry name" value="PROTEIN-CYSTEINE N-PALMITOYLTRANSFERASE RASP"/>
    <property type="match status" value="1"/>
</dbReference>
<feature type="transmembrane region" description="Helical" evidence="10">
    <location>
        <begin position="328"/>
        <end position="345"/>
    </location>
</feature>
<evidence type="ECO:0000256" key="4">
    <source>
        <dbReference type="ARBA" id="ARBA00022475"/>
    </source>
</evidence>
<dbReference type="InterPro" id="IPR051085">
    <property type="entry name" value="MB_O-acyltransferase"/>
</dbReference>
<evidence type="ECO:0000256" key="8">
    <source>
        <dbReference type="ARBA" id="ARBA00023136"/>
    </source>
</evidence>
<dbReference type="InterPro" id="IPR028362">
    <property type="entry name" value="AlgI"/>
</dbReference>
<evidence type="ECO:0000256" key="5">
    <source>
        <dbReference type="ARBA" id="ARBA00022692"/>
    </source>
</evidence>
<keyword evidence="5 9" id="KW-0812">Transmembrane</keyword>
<organism evidence="11 12">
    <name type="scientific">Cronobacter sakazakii</name>
    <name type="common">Enterobacter sakazakii</name>
    <dbReference type="NCBI Taxonomy" id="28141"/>
    <lineage>
        <taxon>Bacteria</taxon>
        <taxon>Pseudomonadati</taxon>
        <taxon>Pseudomonadota</taxon>
        <taxon>Gammaproteobacteria</taxon>
        <taxon>Enterobacterales</taxon>
        <taxon>Enterobacteriaceae</taxon>
        <taxon>Cronobacter</taxon>
    </lineage>
</organism>
<evidence type="ECO:0000256" key="10">
    <source>
        <dbReference type="SAM" id="Phobius"/>
    </source>
</evidence>
<feature type="transmembrane region" description="Helical" evidence="10">
    <location>
        <begin position="397"/>
        <end position="418"/>
    </location>
</feature>
<feature type="transmembrane region" description="Helical" evidence="10">
    <location>
        <begin position="190"/>
        <end position="208"/>
    </location>
</feature>
<evidence type="ECO:0000256" key="9">
    <source>
        <dbReference type="PIRNR" id="PIRNR016636"/>
    </source>
</evidence>
<dbReference type="AlphaFoldDB" id="A0AAN5X1W1"/>
<comment type="caution">
    <text evidence="11">The sequence shown here is derived from an EMBL/GenBank/DDBJ whole genome shotgun (WGS) entry which is preliminary data.</text>
</comment>
<evidence type="ECO:0000256" key="6">
    <source>
        <dbReference type="ARBA" id="ARBA00022841"/>
    </source>
</evidence>
<keyword evidence="9" id="KW-0012">Acyltransferase</keyword>
<feature type="transmembrane region" description="Helical" evidence="10">
    <location>
        <begin position="152"/>
        <end position="170"/>
    </location>
</feature>
<feature type="transmembrane region" description="Helical" evidence="10">
    <location>
        <begin position="439"/>
        <end position="465"/>
    </location>
</feature>
<dbReference type="GO" id="GO:0042121">
    <property type="term" value="P:alginic acid biosynthetic process"/>
    <property type="evidence" value="ECO:0007669"/>
    <property type="project" value="UniProtKB-UniRule"/>
</dbReference>
<evidence type="ECO:0000256" key="1">
    <source>
        <dbReference type="ARBA" id="ARBA00004651"/>
    </source>
</evidence>
<dbReference type="EC" id="2.3.1.-" evidence="9"/>
<keyword evidence="9" id="KW-0808">Transferase</keyword>
<dbReference type="Pfam" id="PF03062">
    <property type="entry name" value="MBOAT"/>
    <property type="match status" value="1"/>
</dbReference>
<keyword evidence="9" id="KW-0997">Cell inner membrane</keyword>
<feature type="transmembrane region" description="Helical" evidence="10">
    <location>
        <begin position="73"/>
        <end position="99"/>
    </location>
</feature>
<dbReference type="InterPro" id="IPR024194">
    <property type="entry name" value="Ac/AlaTfrase_AlgI/DltB"/>
</dbReference>
<protein>
    <recommendedName>
        <fullName evidence="9">Probable alginate O-acetylase</fullName>
        <ecNumber evidence="9">2.3.1.-</ecNumber>
    </recommendedName>
</protein>
<accession>A0AAN5X1W1</accession>
<sequence length="467" mass="53166">MAELFTPEFLLGFMIFFIVYWLVAPWLKLQNFILLIAGYWLLSQAGWEVLLIHLSFSLCVLFLILLSRKTKLAIYLPSVLIAIVVIYFFIFKCFSPIMVWGQGIIDTLTVNLQLPMINIQLPLGLSFYLFNAISLVIAVVRGDIRDVNMISVLLYMNFMPTIIAGPINRATWLMPQIDSAHRSIKAYQRAIWLIVLAIVKLFWLSAWLDQQFVTGIFFSPLREHGLASLAAVYGWAWEIYFNFSGYTNLVSGIALLLGYQIGENFQHPYLAANIQDFWHRWHISLSTFIRDYIYIPLGGNRKGIWRTQLNVMIAMILSGLWHGVGGTFIVWGALHGLGVVIYNVWTKQLKERWSWIIPPIIARLLTFNFVCLAWVFFKANSVSDALLIVENIYTVHIESISSASACAVIANTLLIVIYPSIIKLRMRCVPILNDIKWYAIPLVVIPALTITFILAPAGIPGFIYAGF</sequence>
<keyword evidence="6 9" id="KW-0016">Alginate biosynthesis</keyword>
<dbReference type="PIRSF" id="PIRSF500217">
    <property type="entry name" value="AlgI"/>
    <property type="match status" value="1"/>
</dbReference>
<dbReference type="GO" id="GO:0016746">
    <property type="term" value="F:acyltransferase activity"/>
    <property type="evidence" value="ECO:0007669"/>
    <property type="project" value="UniProtKB-KW"/>
</dbReference>
<evidence type="ECO:0000256" key="2">
    <source>
        <dbReference type="ARBA" id="ARBA00005182"/>
    </source>
</evidence>